<dbReference type="PRINTS" id="PR00079">
    <property type="entry name" value="G6PDHDRGNASE"/>
</dbReference>
<evidence type="ECO:0000259" key="8">
    <source>
        <dbReference type="Pfam" id="PF02781"/>
    </source>
</evidence>
<proteinExistence type="predicted"/>
<sequence length="505" mass="55722">MWPSEQKGLTFPSPPACSSGRRPDTLGPMQSNDSSASQATATSSSETEHETTTLVILGASGDLTSRLLLPGLGTLLKAEPERRIRLVGAGREELSHDDWQQLVRRTLSVGGCTDERIEQIVEAARYTQGDILGEEGSSWLRDQIEGRTVIYFALPPAITLKACEALADRPLPANVTLALEKPFGADLESARHLNRVLASMAREEQIFRVDHFLGRGTVLNLLGLRFANRIFEPVWNTDNIESIEVVFDEDLALEGRAAYYDNAGAMVDMLQSHLLLVLAMVAMEQPAKLDAVDFRDLQAHLLRSTHLWSADATESSRRARYTAGEIDGRAVPSYVDEEGVDPERGTETLAEVKVRIDNSRWANVPITLRSGKAIGEPKYRVVVHFKRVAHLPELFGDDVVPHNALTLDIKPGRIEMLVTTNGAGHRFQLEHTVLEADLPDSPVRPYGEILAGILDENPLLGVRSDVAEECWRIVTPVVEAWRAGEVPMDEYPAGSTGPEHWEQLL</sequence>
<dbReference type="Pfam" id="PF02781">
    <property type="entry name" value="G6PD_C"/>
    <property type="match status" value="1"/>
</dbReference>
<dbReference type="GO" id="GO:0050661">
    <property type="term" value="F:NADP binding"/>
    <property type="evidence" value="ECO:0007669"/>
    <property type="project" value="InterPro"/>
</dbReference>
<comment type="pathway">
    <text evidence="1">Carbohydrate degradation; pentose phosphate pathway; D-ribulose 5-phosphate from D-glucose 6-phosphate (oxidative stage): step 1/3.</text>
</comment>
<dbReference type="Proteomes" id="UP000316196">
    <property type="component" value="Unassembled WGS sequence"/>
</dbReference>
<dbReference type="PANTHER" id="PTHR23429:SF0">
    <property type="entry name" value="GLUCOSE-6-PHOSPHATE 1-DEHYDROGENASE"/>
    <property type="match status" value="1"/>
</dbReference>
<dbReference type="SUPFAM" id="SSF51735">
    <property type="entry name" value="NAD(P)-binding Rossmann-fold domains"/>
    <property type="match status" value="1"/>
</dbReference>
<evidence type="ECO:0000256" key="4">
    <source>
        <dbReference type="ARBA" id="ARBA00023002"/>
    </source>
</evidence>
<dbReference type="InterPro" id="IPR036291">
    <property type="entry name" value="NAD(P)-bd_dom_sf"/>
</dbReference>
<feature type="region of interest" description="Disordered" evidence="6">
    <location>
        <begin position="1"/>
        <end position="51"/>
    </location>
</feature>
<dbReference type="Gene3D" id="3.30.360.10">
    <property type="entry name" value="Dihydrodipicolinate Reductase, domain 2"/>
    <property type="match status" value="1"/>
</dbReference>
<feature type="domain" description="Glucose-6-phosphate dehydrogenase C-terminal" evidence="8">
    <location>
        <begin position="224"/>
        <end position="504"/>
    </location>
</feature>
<dbReference type="PANTHER" id="PTHR23429">
    <property type="entry name" value="GLUCOSE-6-PHOSPHATE 1-DEHYDROGENASE G6PD"/>
    <property type="match status" value="1"/>
</dbReference>
<keyword evidence="5" id="KW-0119">Carbohydrate metabolism</keyword>
<evidence type="ECO:0000256" key="3">
    <source>
        <dbReference type="ARBA" id="ARBA00022857"/>
    </source>
</evidence>
<feature type="domain" description="Glucose-6-phosphate dehydrogenase NAD-binding" evidence="7">
    <location>
        <begin position="55"/>
        <end position="220"/>
    </location>
</feature>
<comment type="caution">
    <text evidence="9">The sequence shown here is derived from an EMBL/GenBank/DDBJ whole genome shotgun (WGS) entry which is preliminary data.</text>
</comment>
<evidence type="ECO:0000256" key="5">
    <source>
        <dbReference type="ARBA" id="ARBA00023277"/>
    </source>
</evidence>
<evidence type="ECO:0000256" key="2">
    <source>
        <dbReference type="ARBA" id="ARBA00022526"/>
    </source>
</evidence>
<keyword evidence="2" id="KW-0313">Glucose metabolism</keyword>
<evidence type="ECO:0000313" key="9">
    <source>
        <dbReference type="EMBL" id="TQL58225.1"/>
    </source>
</evidence>
<evidence type="ECO:0000259" key="7">
    <source>
        <dbReference type="Pfam" id="PF00479"/>
    </source>
</evidence>
<protein>
    <submittedName>
        <fullName evidence="9">Glucose-6-phosphate 1-dehydrogenase</fullName>
    </submittedName>
</protein>
<reference evidence="9 10" key="1">
    <citation type="submission" date="2019-06" db="EMBL/GenBank/DDBJ databases">
        <title>Sequencing the genomes of 1000 actinobacteria strains.</title>
        <authorList>
            <person name="Klenk H.-P."/>
        </authorList>
    </citation>
    <scope>NUCLEOTIDE SEQUENCE [LARGE SCALE GENOMIC DNA]</scope>
    <source>
        <strain evidence="9 10">DSM 8251</strain>
    </source>
</reference>
<dbReference type="SUPFAM" id="SSF55347">
    <property type="entry name" value="Glyceraldehyde-3-phosphate dehydrogenase-like, C-terminal domain"/>
    <property type="match status" value="1"/>
</dbReference>
<dbReference type="InterPro" id="IPR022674">
    <property type="entry name" value="G6P_DH_NAD-bd"/>
</dbReference>
<dbReference type="GO" id="GO:0009051">
    <property type="term" value="P:pentose-phosphate shunt, oxidative branch"/>
    <property type="evidence" value="ECO:0007669"/>
    <property type="project" value="TreeGrafter"/>
</dbReference>
<dbReference type="GO" id="GO:0006006">
    <property type="term" value="P:glucose metabolic process"/>
    <property type="evidence" value="ECO:0007669"/>
    <property type="project" value="UniProtKB-KW"/>
</dbReference>
<evidence type="ECO:0000313" key="10">
    <source>
        <dbReference type="Proteomes" id="UP000316196"/>
    </source>
</evidence>
<feature type="compositionally biased region" description="Low complexity" evidence="6">
    <location>
        <begin position="34"/>
        <end position="45"/>
    </location>
</feature>
<accession>A0A542ZCZ4</accession>
<dbReference type="PIRSF" id="PIRSF000110">
    <property type="entry name" value="G6PD"/>
    <property type="match status" value="1"/>
</dbReference>
<organism evidence="9 10">
    <name type="scientific">Propioniferax innocua</name>
    <dbReference type="NCBI Taxonomy" id="1753"/>
    <lineage>
        <taxon>Bacteria</taxon>
        <taxon>Bacillati</taxon>
        <taxon>Actinomycetota</taxon>
        <taxon>Actinomycetes</taxon>
        <taxon>Propionibacteriales</taxon>
        <taxon>Propionibacteriaceae</taxon>
        <taxon>Propioniferax</taxon>
    </lineage>
</organism>
<dbReference type="GO" id="GO:0005829">
    <property type="term" value="C:cytosol"/>
    <property type="evidence" value="ECO:0007669"/>
    <property type="project" value="TreeGrafter"/>
</dbReference>
<dbReference type="Pfam" id="PF00479">
    <property type="entry name" value="G6PD_N"/>
    <property type="match status" value="1"/>
</dbReference>
<dbReference type="InterPro" id="IPR022675">
    <property type="entry name" value="G6P_DH_C"/>
</dbReference>
<dbReference type="Gene3D" id="3.40.50.720">
    <property type="entry name" value="NAD(P)-binding Rossmann-like Domain"/>
    <property type="match status" value="1"/>
</dbReference>
<evidence type="ECO:0000256" key="1">
    <source>
        <dbReference type="ARBA" id="ARBA00004937"/>
    </source>
</evidence>
<gene>
    <name evidence="9" type="ORF">FB460_2080</name>
</gene>
<dbReference type="EMBL" id="VFOR01000002">
    <property type="protein sequence ID" value="TQL58225.1"/>
    <property type="molecule type" value="Genomic_DNA"/>
</dbReference>
<keyword evidence="3" id="KW-0521">NADP</keyword>
<evidence type="ECO:0000256" key="6">
    <source>
        <dbReference type="SAM" id="MobiDB-lite"/>
    </source>
</evidence>
<dbReference type="InterPro" id="IPR001282">
    <property type="entry name" value="G6P_DH"/>
</dbReference>
<keyword evidence="4" id="KW-0560">Oxidoreductase</keyword>
<dbReference type="NCBIfam" id="NF009492">
    <property type="entry name" value="PRK12853.1-3"/>
    <property type="match status" value="1"/>
</dbReference>
<dbReference type="AlphaFoldDB" id="A0A542ZCZ4"/>
<name>A0A542ZCZ4_9ACTN</name>
<dbReference type="GO" id="GO:0004345">
    <property type="term" value="F:glucose-6-phosphate dehydrogenase activity"/>
    <property type="evidence" value="ECO:0007669"/>
    <property type="project" value="InterPro"/>
</dbReference>
<keyword evidence="10" id="KW-1185">Reference proteome</keyword>